<evidence type="ECO:0000313" key="4">
    <source>
        <dbReference type="Proteomes" id="UP001597112"/>
    </source>
</evidence>
<dbReference type="Gene3D" id="2.60.120.560">
    <property type="entry name" value="Exo-inulinase, domain 1"/>
    <property type="match status" value="1"/>
</dbReference>
<reference evidence="4" key="1">
    <citation type="journal article" date="2019" name="Int. J. Syst. Evol. Microbiol.">
        <title>The Global Catalogue of Microorganisms (GCM) 10K type strain sequencing project: providing services to taxonomists for standard genome sequencing and annotation.</title>
        <authorList>
            <consortium name="The Broad Institute Genomics Platform"/>
            <consortium name="The Broad Institute Genome Sequencing Center for Infectious Disease"/>
            <person name="Wu L."/>
            <person name="Ma J."/>
        </authorList>
    </citation>
    <scope>NUCLEOTIDE SEQUENCE [LARGE SCALE GENOMIC DNA]</scope>
    <source>
        <strain evidence="4">CCUG 58938</strain>
    </source>
</reference>
<dbReference type="PROSITE" id="PS51257">
    <property type="entry name" value="PROKAR_LIPOPROTEIN"/>
    <property type="match status" value="1"/>
</dbReference>
<gene>
    <name evidence="3" type="ORF">ACFQ21_26505</name>
</gene>
<evidence type="ECO:0000259" key="2">
    <source>
        <dbReference type="Pfam" id="PF06439"/>
    </source>
</evidence>
<evidence type="ECO:0000313" key="3">
    <source>
        <dbReference type="EMBL" id="MFD1002907.1"/>
    </source>
</evidence>
<dbReference type="RefSeq" id="WP_377584769.1">
    <property type="nucleotide sequence ID" value="NZ_JBHTKA010000014.1"/>
</dbReference>
<organism evidence="3 4">
    <name type="scientific">Ohtaekwangia kribbensis</name>
    <dbReference type="NCBI Taxonomy" id="688913"/>
    <lineage>
        <taxon>Bacteria</taxon>
        <taxon>Pseudomonadati</taxon>
        <taxon>Bacteroidota</taxon>
        <taxon>Cytophagia</taxon>
        <taxon>Cytophagales</taxon>
        <taxon>Fulvivirgaceae</taxon>
        <taxon>Ohtaekwangia</taxon>
    </lineage>
</organism>
<proteinExistence type="predicted"/>
<evidence type="ECO:0000256" key="1">
    <source>
        <dbReference type="SAM" id="MobiDB-lite"/>
    </source>
</evidence>
<feature type="compositionally biased region" description="Polar residues" evidence="1">
    <location>
        <begin position="28"/>
        <end position="41"/>
    </location>
</feature>
<dbReference type="EMBL" id="JBHTKA010000014">
    <property type="protein sequence ID" value="MFD1002907.1"/>
    <property type="molecule type" value="Genomic_DNA"/>
</dbReference>
<dbReference type="InterPro" id="IPR010496">
    <property type="entry name" value="AL/BT2_dom"/>
</dbReference>
<feature type="domain" description="3-keto-alpha-glucoside-1,2-lyase/3-keto-2-hydroxy-glucal hydratase" evidence="2">
    <location>
        <begin position="54"/>
        <end position="253"/>
    </location>
</feature>
<dbReference type="Pfam" id="PF06439">
    <property type="entry name" value="3keto-disac_hyd"/>
    <property type="match status" value="1"/>
</dbReference>
<accession>A0ABW3KAB0</accession>
<sequence>MKSRLSIVFALAVLVACQPKKQDEQPDAPTNTAADSVSETGGENHVSKAQHAEGWVSLFDGRTTEGWHFFKNKENNSWEVSEGTIHCKPFVENATNHRSDLTSNKQYENFELTFEWKISAQGNSGVMFRVSEDFDEPYASGPEYQVIDDEGYPGDLKDGQLTGANYDMHPPSAKAAKPVGEWNQSKIIVQGNHVEHWLNNTKVVEYELGSEDWNKRRAESKWKDFPGYGLTKSGYIDLQDHGNEVWYKNIFIKPLNNL</sequence>
<protein>
    <submittedName>
        <fullName evidence="3">DUF1080 domain-containing protein</fullName>
    </submittedName>
</protein>
<comment type="caution">
    <text evidence="3">The sequence shown here is derived from an EMBL/GenBank/DDBJ whole genome shotgun (WGS) entry which is preliminary data.</text>
</comment>
<feature type="region of interest" description="Disordered" evidence="1">
    <location>
        <begin position="20"/>
        <end position="48"/>
    </location>
</feature>
<dbReference type="Proteomes" id="UP001597112">
    <property type="component" value="Unassembled WGS sequence"/>
</dbReference>
<name>A0ABW3KAB0_9BACT</name>
<keyword evidence="4" id="KW-1185">Reference proteome</keyword>